<dbReference type="InterPro" id="IPR007110">
    <property type="entry name" value="Ig-like_dom"/>
</dbReference>
<keyword evidence="2" id="KW-1133">Transmembrane helix</keyword>
<keyword evidence="1" id="KW-1015">Disulfide bond</keyword>
<dbReference type="AlphaFoldDB" id="A0A8W8JCC6"/>
<evidence type="ECO:0000256" key="3">
    <source>
        <dbReference type="SAM" id="SignalP"/>
    </source>
</evidence>
<dbReference type="PANTHER" id="PTHR23278">
    <property type="entry name" value="SIDESTEP PROTEIN"/>
    <property type="match status" value="1"/>
</dbReference>
<keyword evidence="6" id="KW-1185">Reference proteome</keyword>
<dbReference type="Gene3D" id="2.60.40.10">
    <property type="entry name" value="Immunoglobulins"/>
    <property type="match status" value="1"/>
</dbReference>
<organism evidence="5 6">
    <name type="scientific">Magallana gigas</name>
    <name type="common">Pacific oyster</name>
    <name type="synonym">Crassostrea gigas</name>
    <dbReference type="NCBI Taxonomy" id="29159"/>
    <lineage>
        <taxon>Eukaryota</taxon>
        <taxon>Metazoa</taxon>
        <taxon>Spiralia</taxon>
        <taxon>Lophotrochozoa</taxon>
        <taxon>Mollusca</taxon>
        <taxon>Bivalvia</taxon>
        <taxon>Autobranchia</taxon>
        <taxon>Pteriomorphia</taxon>
        <taxon>Ostreida</taxon>
        <taxon>Ostreoidea</taxon>
        <taxon>Ostreidae</taxon>
        <taxon>Magallana</taxon>
    </lineage>
</organism>
<dbReference type="PANTHER" id="PTHR23278:SF19">
    <property type="entry name" value="OBSCURIN"/>
    <property type="match status" value="1"/>
</dbReference>
<dbReference type="Pfam" id="PF08205">
    <property type="entry name" value="C2-set_2"/>
    <property type="match status" value="1"/>
</dbReference>
<protein>
    <recommendedName>
        <fullName evidence="4">Ig-like domain-containing protein</fullName>
    </recommendedName>
</protein>
<feature type="signal peptide" evidence="3">
    <location>
        <begin position="1"/>
        <end position="20"/>
    </location>
</feature>
<feature type="domain" description="Ig-like" evidence="4">
    <location>
        <begin position="129"/>
        <end position="227"/>
    </location>
</feature>
<dbReference type="InterPro" id="IPR013783">
    <property type="entry name" value="Ig-like_fold"/>
</dbReference>
<accession>A0A8W8JCC6</accession>
<sequence>MEAYILRSFVFFSIFFSCDLNLILSPRPYAVVKESRELELTCQSNRSGGVYWFSTVDDHGSSFELGTGGGDYKYCVNQTKLVTIECRFEEPWTFKLTLLAPVHNQIIFCARTLNRVVSNSSTTIFIQVPVSTVTLSPLQSAVVDGKRINITCLTNDCRPPANITWFKGNSEITNQITSTKENRSTYLTRTISVLHYTGIGDDYGKEVYCRANNIEGKHVESNRYVINVTTIPIVRPEILLVECEDVSAKIFWTESSDHSSLNSSLPQTFLQISTENNAFVNCTYARIETNKSNFYIYEVINLKPNTKYRFKFMVSDGFKSDSMNIQTCFTDEEKVKKLPDLIIGHKDENSMGPALGGAVGGALFLVLFVSVGVVTLYKRKQESRIKSTEVTSRAHYVEHPCPTTDQAYQEISSNQNTELQYKDYVDHLCPATDHPYQDVSNQIKDPENTLERIEYMEIPDTILTNEESHYHTLK</sequence>
<feature type="transmembrane region" description="Helical" evidence="2">
    <location>
        <begin position="354"/>
        <end position="377"/>
    </location>
</feature>
<keyword evidence="3" id="KW-0732">Signal</keyword>
<feature type="chain" id="PRO_5036477327" description="Ig-like domain-containing protein" evidence="3">
    <location>
        <begin position="21"/>
        <end position="474"/>
    </location>
</feature>
<dbReference type="PROSITE" id="PS51257">
    <property type="entry name" value="PROKAR_LIPOPROTEIN"/>
    <property type="match status" value="1"/>
</dbReference>
<proteinExistence type="predicted"/>
<keyword evidence="2" id="KW-0812">Transmembrane</keyword>
<dbReference type="PROSITE" id="PS50835">
    <property type="entry name" value="IG_LIKE"/>
    <property type="match status" value="1"/>
</dbReference>
<dbReference type="EnsemblMetazoa" id="G18507.1">
    <property type="protein sequence ID" value="G18507.1:cds"/>
    <property type="gene ID" value="G18507"/>
</dbReference>
<dbReference type="SUPFAM" id="SSF48726">
    <property type="entry name" value="Immunoglobulin"/>
    <property type="match status" value="1"/>
</dbReference>
<keyword evidence="2" id="KW-0472">Membrane</keyword>
<reference evidence="5" key="1">
    <citation type="submission" date="2022-08" db="UniProtKB">
        <authorList>
            <consortium name="EnsemblMetazoa"/>
        </authorList>
    </citation>
    <scope>IDENTIFICATION</scope>
    <source>
        <strain evidence="5">05x7-T-G4-1.051#20</strain>
    </source>
</reference>
<name>A0A8W8JCC6_MAGGI</name>
<evidence type="ECO:0000256" key="2">
    <source>
        <dbReference type="SAM" id="Phobius"/>
    </source>
</evidence>
<evidence type="ECO:0000256" key="1">
    <source>
        <dbReference type="ARBA" id="ARBA00023157"/>
    </source>
</evidence>
<evidence type="ECO:0000313" key="6">
    <source>
        <dbReference type="Proteomes" id="UP000005408"/>
    </source>
</evidence>
<evidence type="ECO:0000259" key="4">
    <source>
        <dbReference type="PROSITE" id="PS50835"/>
    </source>
</evidence>
<dbReference type="InterPro" id="IPR036179">
    <property type="entry name" value="Ig-like_dom_sf"/>
</dbReference>
<dbReference type="InterPro" id="IPR013162">
    <property type="entry name" value="CD80_C2-set"/>
</dbReference>
<dbReference type="Proteomes" id="UP000005408">
    <property type="component" value="Unassembled WGS sequence"/>
</dbReference>
<evidence type="ECO:0000313" key="5">
    <source>
        <dbReference type="EnsemblMetazoa" id="G18507.1:cds"/>
    </source>
</evidence>